<keyword evidence="4" id="KW-0233">DNA recombination</keyword>
<dbReference type="InterPro" id="IPR010998">
    <property type="entry name" value="Integrase_recombinase_N"/>
</dbReference>
<evidence type="ECO:0000256" key="3">
    <source>
        <dbReference type="ARBA" id="ARBA00023125"/>
    </source>
</evidence>
<feature type="region of interest" description="Disordered" evidence="5">
    <location>
        <begin position="1"/>
        <end position="38"/>
    </location>
</feature>
<dbReference type="InterPro" id="IPR038488">
    <property type="entry name" value="Integrase_DNA-bd_sf"/>
</dbReference>
<evidence type="ECO:0000259" key="6">
    <source>
        <dbReference type="PROSITE" id="PS51898"/>
    </source>
</evidence>
<evidence type="ECO:0000313" key="8">
    <source>
        <dbReference type="Proteomes" id="UP000199184"/>
    </source>
</evidence>
<dbReference type="InterPro" id="IPR013762">
    <property type="entry name" value="Integrase-like_cat_sf"/>
</dbReference>
<dbReference type="SUPFAM" id="SSF56349">
    <property type="entry name" value="DNA breaking-rejoining enzymes"/>
    <property type="match status" value="1"/>
</dbReference>
<dbReference type="Gene3D" id="1.10.150.130">
    <property type="match status" value="1"/>
</dbReference>
<dbReference type="InterPro" id="IPR011010">
    <property type="entry name" value="DNA_brk_join_enz"/>
</dbReference>
<dbReference type="GO" id="GO:0006310">
    <property type="term" value="P:DNA recombination"/>
    <property type="evidence" value="ECO:0007669"/>
    <property type="project" value="UniProtKB-KW"/>
</dbReference>
<organism evidence="7 8">
    <name type="scientific">Bradyrhizobium shewense</name>
    <dbReference type="NCBI Taxonomy" id="1761772"/>
    <lineage>
        <taxon>Bacteria</taxon>
        <taxon>Pseudomonadati</taxon>
        <taxon>Pseudomonadota</taxon>
        <taxon>Alphaproteobacteria</taxon>
        <taxon>Hyphomicrobiales</taxon>
        <taxon>Nitrobacteraceae</taxon>
        <taxon>Bradyrhizobium</taxon>
    </lineage>
</organism>
<dbReference type="Gene3D" id="1.10.443.10">
    <property type="entry name" value="Intergrase catalytic core"/>
    <property type="match status" value="1"/>
</dbReference>
<keyword evidence="2" id="KW-0229">DNA integration</keyword>
<dbReference type="AlphaFoldDB" id="A0A1C3XG07"/>
<dbReference type="InterPro" id="IPR002104">
    <property type="entry name" value="Integrase_catalytic"/>
</dbReference>
<proteinExistence type="inferred from homology"/>
<feature type="domain" description="Tyr recombinase" evidence="6">
    <location>
        <begin position="244"/>
        <end position="430"/>
    </location>
</feature>
<evidence type="ECO:0000313" key="7">
    <source>
        <dbReference type="EMBL" id="SCB51212.1"/>
    </source>
</evidence>
<dbReference type="InterPro" id="IPR050808">
    <property type="entry name" value="Phage_Integrase"/>
</dbReference>
<dbReference type="GO" id="GO:0003677">
    <property type="term" value="F:DNA binding"/>
    <property type="evidence" value="ECO:0007669"/>
    <property type="project" value="UniProtKB-KW"/>
</dbReference>
<evidence type="ECO:0000256" key="1">
    <source>
        <dbReference type="ARBA" id="ARBA00008857"/>
    </source>
</evidence>
<gene>
    <name evidence="7" type="ORF">GA0061098_1015105</name>
</gene>
<dbReference type="EMBL" id="FMAI01000015">
    <property type="protein sequence ID" value="SCB51212.1"/>
    <property type="molecule type" value="Genomic_DNA"/>
</dbReference>
<protein>
    <submittedName>
        <fullName evidence="7">Integrase</fullName>
    </submittedName>
</protein>
<evidence type="ECO:0000256" key="5">
    <source>
        <dbReference type="SAM" id="MobiDB-lite"/>
    </source>
</evidence>
<name>A0A1C3XG07_9BRAD</name>
<accession>A0A1C3XG07</accession>
<dbReference type="Gene3D" id="3.30.160.390">
    <property type="entry name" value="Integrase, DNA-binding domain"/>
    <property type="match status" value="1"/>
</dbReference>
<dbReference type="PROSITE" id="PS51898">
    <property type="entry name" value="TYR_RECOMBINASE"/>
    <property type="match status" value="1"/>
</dbReference>
<dbReference type="Pfam" id="PF00589">
    <property type="entry name" value="Phage_integrase"/>
    <property type="match status" value="1"/>
</dbReference>
<evidence type="ECO:0000256" key="4">
    <source>
        <dbReference type="ARBA" id="ARBA00023172"/>
    </source>
</evidence>
<sequence>MIVQTSRKPNLRPNLRGRMLDPQSPSPAKRDRSGEADRHRLFTEISIAKLRLRPGEKQVAFRDKKKQGLILRINGTGRKSWLVSFYDKSRGTMRTEKLGEFRPGSSDHVSLKAARDAADNFRANRTTILAERTKNAAARSDTFEVAAERYLKRYVDGKRRSGPQIRKMVEKIYPVWGKKPFESIKRSDVSSLLDDIEETRGPRAADVTLATLRRMMSKYAVGHDDYSSPIREGMARIESPSERARDRILSDEEIRALFRACEGQGVFGNLAKMLLLTAQRRIKVATMSWDDLSGDVWTIATEEREKGNAARLKLPKLAIAIIEAQLETRTNNYVFPASFKTKRTDPTRHHGSFSAFGDGKAALDKAMADIMPNIPHWTLHDLRRTARSLMSRAKVRPDIAERVLGHAIPGVQGVYDRHAYDLERAQALTTLAALIGRILEAKAGNVVPLICTTRS</sequence>
<reference evidence="8" key="1">
    <citation type="submission" date="2016-08" db="EMBL/GenBank/DDBJ databases">
        <authorList>
            <person name="Varghese N."/>
            <person name="Submissions Spin"/>
        </authorList>
    </citation>
    <scope>NUCLEOTIDE SEQUENCE [LARGE SCALE GENOMIC DNA]</scope>
    <source>
        <strain evidence="8">ERR11</strain>
    </source>
</reference>
<dbReference type="PANTHER" id="PTHR30629:SF2">
    <property type="entry name" value="PROPHAGE INTEGRASE INTS-RELATED"/>
    <property type="match status" value="1"/>
</dbReference>
<evidence type="ECO:0000256" key="2">
    <source>
        <dbReference type="ARBA" id="ARBA00022908"/>
    </source>
</evidence>
<keyword evidence="8" id="KW-1185">Reference proteome</keyword>
<dbReference type="GO" id="GO:0015074">
    <property type="term" value="P:DNA integration"/>
    <property type="evidence" value="ECO:0007669"/>
    <property type="project" value="UniProtKB-KW"/>
</dbReference>
<dbReference type="Proteomes" id="UP000199184">
    <property type="component" value="Unassembled WGS sequence"/>
</dbReference>
<comment type="similarity">
    <text evidence="1">Belongs to the 'phage' integrase family.</text>
</comment>
<keyword evidence="3" id="KW-0238">DNA-binding</keyword>
<feature type="compositionally biased region" description="Basic and acidic residues" evidence="5">
    <location>
        <begin position="28"/>
        <end position="38"/>
    </location>
</feature>
<dbReference type="PANTHER" id="PTHR30629">
    <property type="entry name" value="PROPHAGE INTEGRASE"/>
    <property type="match status" value="1"/>
</dbReference>
<dbReference type="Pfam" id="PF13356">
    <property type="entry name" value="Arm-DNA-bind_3"/>
    <property type="match status" value="1"/>
</dbReference>
<dbReference type="InterPro" id="IPR025166">
    <property type="entry name" value="Integrase_DNA_bind_dom"/>
</dbReference>